<evidence type="ECO:0000256" key="1">
    <source>
        <dbReference type="SAM" id="MobiDB-lite"/>
    </source>
</evidence>
<accession>A0A9W9CV59</accession>
<proteinExistence type="predicted"/>
<evidence type="ECO:0000313" key="2">
    <source>
        <dbReference type="EMBL" id="KAJ4388437.1"/>
    </source>
</evidence>
<dbReference type="Proteomes" id="UP001140510">
    <property type="component" value="Unassembled WGS sequence"/>
</dbReference>
<dbReference type="EMBL" id="JAPEVA010000477">
    <property type="protein sequence ID" value="KAJ4388437.1"/>
    <property type="molecule type" value="Genomic_DNA"/>
</dbReference>
<dbReference type="AlphaFoldDB" id="A0A9W9CV59"/>
<comment type="caution">
    <text evidence="2">The sequence shown here is derived from an EMBL/GenBank/DDBJ whole genome shotgun (WGS) entry which is preliminary data.</text>
</comment>
<protein>
    <submittedName>
        <fullName evidence="2">Uncharacterized protein</fullName>
    </submittedName>
</protein>
<sequence length="76" mass="8522">MSFANIKKEEVDDMYSPDNFAPDDFELPSDWDLEQWMELTEGIPSREQELISVLAARGGNTRRPGRATGTSSSSLK</sequence>
<name>A0A9W9CV59_9PLEO</name>
<gene>
    <name evidence="2" type="ORF">N0V91_011426</name>
</gene>
<feature type="non-terminal residue" evidence="2">
    <location>
        <position position="1"/>
    </location>
</feature>
<organism evidence="2 3">
    <name type="scientific">Didymella pomorum</name>
    <dbReference type="NCBI Taxonomy" id="749634"/>
    <lineage>
        <taxon>Eukaryota</taxon>
        <taxon>Fungi</taxon>
        <taxon>Dikarya</taxon>
        <taxon>Ascomycota</taxon>
        <taxon>Pezizomycotina</taxon>
        <taxon>Dothideomycetes</taxon>
        <taxon>Pleosporomycetidae</taxon>
        <taxon>Pleosporales</taxon>
        <taxon>Pleosporineae</taxon>
        <taxon>Didymellaceae</taxon>
        <taxon>Didymella</taxon>
    </lineage>
</organism>
<keyword evidence="3" id="KW-1185">Reference proteome</keyword>
<feature type="region of interest" description="Disordered" evidence="1">
    <location>
        <begin position="56"/>
        <end position="76"/>
    </location>
</feature>
<evidence type="ECO:0000313" key="3">
    <source>
        <dbReference type="Proteomes" id="UP001140510"/>
    </source>
</evidence>
<reference evidence="2" key="1">
    <citation type="submission" date="2022-10" db="EMBL/GenBank/DDBJ databases">
        <title>Tapping the CABI collections for fungal endophytes: first genome assemblies for Collariella, Neodidymelliopsis, Ascochyta clinopodiicola, Didymella pomorum, Didymosphaeria variabile, Neocosmospora piperis and Neocucurbitaria cava.</title>
        <authorList>
            <person name="Hill R."/>
        </authorList>
    </citation>
    <scope>NUCLEOTIDE SEQUENCE</scope>
    <source>
        <strain evidence="2">IMI 355091</strain>
    </source>
</reference>